<protein>
    <recommendedName>
        <fullName evidence="3">Winged helix DNA-binding domain-containing protein</fullName>
    </recommendedName>
</protein>
<evidence type="ECO:0000313" key="2">
    <source>
        <dbReference type="Proteomes" id="UP000612362"/>
    </source>
</evidence>
<evidence type="ECO:0000313" key="1">
    <source>
        <dbReference type="EMBL" id="GHO47774.1"/>
    </source>
</evidence>
<organism evidence="1 2">
    <name type="scientific">Ktedonospora formicarum</name>
    <dbReference type="NCBI Taxonomy" id="2778364"/>
    <lineage>
        <taxon>Bacteria</taxon>
        <taxon>Bacillati</taxon>
        <taxon>Chloroflexota</taxon>
        <taxon>Ktedonobacteria</taxon>
        <taxon>Ktedonobacterales</taxon>
        <taxon>Ktedonobacteraceae</taxon>
        <taxon>Ktedonospora</taxon>
    </lineage>
</organism>
<reference evidence="1" key="1">
    <citation type="submission" date="2020-10" db="EMBL/GenBank/DDBJ databases">
        <title>Taxonomic study of unclassified bacteria belonging to the class Ktedonobacteria.</title>
        <authorList>
            <person name="Yabe S."/>
            <person name="Wang C.M."/>
            <person name="Zheng Y."/>
            <person name="Sakai Y."/>
            <person name="Cavaletti L."/>
            <person name="Monciardini P."/>
            <person name="Donadio S."/>
        </authorList>
    </citation>
    <scope>NUCLEOTIDE SEQUENCE</scope>
    <source>
        <strain evidence="1">SOSP1-1</strain>
    </source>
</reference>
<accession>A0A8J3I1U5</accession>
<name>A0A8J3I1U5_9CHLR</name>
<keyword evidence="2" id="KW-1185">Reference proteome</keyword>
<dbReference type="PANTHER" id="PTHR38479:SF2">
    <property type="entry name" value="WINGED HELIX DNA-BINDING DOMAIN-CONTAINING PROTEIN"/>
    <property type="match status" value="1"/>
</dbReference>
<dbReference type="PANTHER" id="PTHR38479">
    <property type="entry name" value="LMO0824 PROTEIN"/>
    <property type="match status" value="1"/>
</dbReference>
<gene>
    <name evidence="1" type="ORF">KSX_59370</name>
</gene>
<evidence type="ECO:0008006" key="3">
    <source>
        <dbReference type="Google" id="ProtNLM"/>
    </source>
</evidence>
<proteinExistence type="predicted"/>
<dbReference type="Pfam" id="PF06224">
    <property type="entry name" value="AlkZ-like"/>
    <property type="match status" value="1"/>
</dbReference>
<dbReference type="EMBL" id="BNJF01000003">
    <property type="protein sequence ID" value="GHO47774.1"/>
    <property type="molecule type" value="Genomic_DNA"/>
</dbReference>
<dbReference type="InterPro" id="IPR009351">
    <property type="entry name" value="AlkZ-like"/>
</dbReference>
<comment type="caution">
    <text evidence="1">The sequence shown here is derived from an EMBL/GenBank/DDBJ whole genome shotgun (WGS) entry which is preliminary data.</text>
</comment>
<sequence length="369" mass="42149">MAERILTLRELNRATLARQFLLERVSQSLLDAIKHLIALQGQVSNAPYIGLWTRLRAFERDFLSNLLEARHVVRASSLRGTLHLLMAEDYLWIHPLLRSTLNRNLHLFARKAQGFELDRFVKVMQAYIQEQPRTGVELRAKMEEFFPGMGKQQIADAVRMHLALIQILPAGMWGFTGKPAHIQASAWLGQPFASPQEGLHDLIRRYLAAFGPASARDIQAWSGLTGIQSSLEALRPELQIYRDEQGKELFDLLDAPIPPAETPAPVRFLPAFDNLIYGYADRLRVITNAYRPFISHGNIVVQVFLVDGFVHGLWKTERRDTSVTLVIEPFGPLSLAVQNELQQEGERLLRWIADDAEAFEIQFRFHENR</sequence>
<dbReference type="Proteomes" id="UP000612362">
    <property type="component" value="Unassembled WGS sequence"/>
</dbReference>
<dbReference type="AlphaFoldDB" id="A0A8J3I1U5"/>
<dbReference type="RefSeq" id="WP_220197008.1">
    <property type="nucleotide sequence ID" value="NZ_BNJF01000003.1"/>
</dbReference>